<evidence type="ECO:0000313" key="3">
    <source>
        <dbReference type="Proteomes" id="UP000064844"/>
    </source>
</evidence>
<evidence type="ECO:0000256" key="1">
    <source>
        <dbReference type="SAM" id="MobiDB-lite"/>
    </source>
</evidence>
<organism evidence="2 3">
    <name type="scientific">Intestinimonas butyriciproducens</name>
    <dbReference type="NCBI Taxonomy" id="1297617"/>
    <lineage>
        <taxon>Bacteria</taxon>
        <taxon>Bacillati</taxon>
        <taxon>Bacillota</taxon>
        <taxon>Clostridia</taxon>
        <taxon>Eubacteriales</taxon>
        <taxon>Intestinimonas</taxon>
    </lineage>
</organism>
<sequence>MGVKNGGESREKNQFCGRYPAVPAPTGKKQGASPGEEINMSKKEKLPLYLSPKKKAILERRYTEDGSRNLTGFIVKSVELDMGLSTLVDCVKLDDEYLRGERRYFDALGYRDRRGDSHHLPCRPALPSRSGSGKDCPDGMDLSPSVKAGAAHPPKRCL</sequence>
<dbReference type="KEGG" id="ibu:IB211_00751c"/>
<dbReference type="Proteomes" id="UP000064844">
    <property type="component" value="Chromosome"/>
</dbReference>
<evidence type="ECO:0000313" key="2">
    <source>
        <dbReference type="EMBL" id="ALP93146.1"/>
    </source>
</evidence>
<dbReference type="STRING" id="1297617.IB211_00751c"/>
<keyword evidence="3" id="KW-1185">Reference proteome</keyword>
<feature type="region of interest" description="Disordered" evidence="1">
    <location>
        <begin position="116"/>
        <end position="158"/>
    </location>
</feature>
<accession>A0A0S2W1E0</accession>
<name>A0A0S2W1E0_9FIRM</name>
<reference evidence="2 3" key="1">
    <citation type="journal article" date="2015" name="Nat. Commun.">
        <title>Production of butyrate from lysine and the Amadori product fructoselysine by a human gut commensal.</title>
        <authorList>
            <person name="Bui T.P."/>
            <person name="Ritari J."/>
            <person name="Boeren S."/>
            <person name="de Waard P."/>
            <person name="Plugge C.M."/>
            <person name="de Vos W.M."/>
        </authorList>
    </citation>
    <scope>NUCLEOTIDE SEQUENCE [LARGE SCALE GENOMIC DNA]</scope>
    <source>
        <strain evidence="2 3">AF211</strain>
    </source>
</reference>
<protein>
    <submittedName>
        <fullName evidence="2">Uncharacterized protein</fullName>
    </submittedName>
</protein>
<gene>
    <name evidence="2" type="ORF">IB211_00751c</name>
</gene>
<proteinExistence type="predicted"/>
<dbReference type="EMBL" id="CP011307">
    <property type="protein sequence ID" value="ALP93146.1"/>
    <property type="molecule type" value="Genomic_DNA"/>
</dbReference>
<dbReference type="AlphaFoldDB" id="A0A0S2W1E0"/>
<feature type="region of interest" description="Disordered" evidence="1">
    <location>
        <begin position="1"/>
        <end position="44"/>
    </location>
</feature>
<reference evidence="3" key="2">
    <citation type="submission" date="2015-04" db="EMBL/GenBank/DDBJ databases">
        <title>A butyrogenic pathway from the amino acid lysine in a human gut commensal.</title>
        <authorList>
            <person name="de Vos W.M."/>
            <person name="Bui N.T.P."/>
            <person name="Plugge C.M."/>
            <person name="Ritari J."/>
        </authorList>
    </citation>
    <scope>NUCLEOTIDE SEQUENCE [LARGE SCALE GENOMIC DNA]</scope>
    <source>
        <strain evidence="3">AF211</strain>
    </source>
</reference>